<evidence type="ECO:0000256" key="9">
    <source>
        <dbReference type="SAM" id="Coils"/>
    </source>
</evidence>
<feature type="coiled-coil region" evidence="9">
    <location>
        <begin position="152"/>
        <end position="179"/>
    </location>
</feature>
<comment type="caution">
    <text evidence="13">The sequence shown here is derived from an EMBL/GenBank/DDBJ whole genome shotgun (WGS) entry which is preliminary data.</text>
</comment>
<evidence type="ECO:0000256" key="2">
    <source>
        <dbReference type="ARBA" id="ARBA00009477"/>
    </source>
</evidence>
<reference evidence="13 14" key="1">
    <citation type="submission" date="2016-10" db="EMBL/GenBank/DDBJ databases">
        <authorList>
            <person name="Varghese N."/>
            <person name="Submissions S."/>
        </authorList>
    </citation>
    <scope>NUCLEOTIDE SEQUENCE [LARGE SCALE GENOMIC DNA]</scope>
    <source>
        <strain evidence="13 14">DSM 1741</strain>
    </source>
</reference>
<evidence type="ECO:0000256" key="3">
    <source>
        <dbReference type="ARBA" id="ARBA00022448"/>
    </source>
</evidence>
<dbReference type="AlphaFoldDB" id="A0A8G2C0M4"/>
<dbReference type="GO" id="GO:0005886">
    <property type="term" value="C:plasma membrane"/>
    <property type="evidence" value="ECO:0007669"/>
    <property type="project" value="UniProtKB-SubCell"/>
</dbReference>
<keyword evidence="3" id="KW-0813">Transport</keyword>
<evidence type="ECO:0000256" key="4">
    <source>
        <dbReference type="ARBA" id="ARBA00022475"/>
    </source>
</evidence>
<comment type="subcellular location">
    <subcellularLocation>
        <location evidence="1">Cell inner membrane</location>
        <topology evidence="1">Single-pass membrane protein</topology>
    </subcellularLocation>
</comment>
<dbReference type="InterPro" id="IPR058982">
    <property type="entry name" value="Beta-barrel_AprE"/>
</dbReference>
<organism evidence="13 14">
    <name type="scientific">Desulfomicrobium norvegicum (strain DSM 1741 / NCIMB 8310)</name>
    <name type="common">Desulfovibrio baculatus (strain Norway 4)</name>
    <name type="synonym">Desulfovibrio desulfuricans (strain Norway 4)</name>
    <dbReference type="NCBI Taxonomy" id="52561"/>
    <lineage>
        <taxon>Bacteria</taxon>
        <taxon>Pseudomonadati</taxon>
        <taxon>Thermodesulfobacteriota</taxon>
        <taxon>Desulfovibrionia</taxon>
        <taxon>Desulfovibrionales</taxon>
        <taxon>Desulfomicrobiaceae</taxon>
        <taxon>Desulfomicrobium</taxon>
    </lineage>
</organism>
<evidence type="ECO:0000259" key="11">
    <source>
        <dbReference type="Pfam" id="PF25994"/>
    </source>
</evidence>
<evidence type="ECO:0000313" key="13">
    <source>
        <dbReference type="EMBL" id="SFL35821.1"/>
    </source>
</evidence>
<dbReference type="Proteomes" id="UP000199581">
    <property type="component" value="Unassembled WGS sequence"/>
</dbReference>
<dbReference type="PANTHER" id="PTHR30386:SF26">
    <property type="entry name" value="TRANSPORT PROTEIN COMB"/>
    <property type="match status" value="1"/>
</dbReference>
<dbReference type="EMBL" id="FOTO01000001">
    <property type="protein sequence ID" value="SFL35821.1"/>
    <property type="molecule type" value="Genomic_DNA"/>
</dbReference>
<accession>A0A8G2C0M4</accession>
<dbReference type="InterPro" id="IPR050739">
    <property type="entry name" value="MFP"/>
</dbReference>
<evidence type="ECO:0000256" key="1">
    <source>
        <dbReference type="ARBA" id="ARBA00004377"/>
    </source>
</evidence>
<evidence type="ECO:0000256" key="7">
    <source>
        <dbReference type="ARBA" id="ARBA00022989"/>
    </source>
</evidence>
<dbReference type="PANTHER" id="PTHR30386">
    <property type="entry name" value="MEMBRANE FUSION SUBUNIT OF EMRAB-TOLC MULTIDRUG EFFLUX PUMP"/>
    <property type="match status" value="1"/>
</dbReference>
<dbReference type="GO" id="GO:0009306">
    <property type="term" value="P:protein secretion"/>
    <property type="evidence" value="ECO:0007669"/>
    <property type="project" value="InterPro"/>
</dbReference>
<feature type="domain" description="AprE-like long alpha-helical hairpin" evidence="11">
    <location>
        <begin position="104"/>
        <end position="287"/>
    </location>
</feature>
<evidence type="ECO:0000256" key="6">
    <source>
        <dbReference type="ARBA" id="ARBA00022692"/>
    </source>
</evidence>
<name>A0A8G2C0M4_DESNO</name>
<dbReference type="Pfam" id="PF26002">
    <property type="entry name" value="Beta-barrel_AprE"/>
    <property type="match status" value="1"/>
</dbReference>
<keyword evidence="8 10" id="KW-0472">Membrane</keyword>
<evidence type="ECO:0000259" key="12">
    <source>
        <dbReference type="Pfam" id="PF26002"/>
    </source>
</evidence>
<evidence type="ECO:0000256" key="5">
    <source>
        <dbReference type="ARBA" id="ARBA00022519"/>
    </source>
</evidence>
<protein>
    <submittedName>
        <fullName evidence="13">Membrane fusion protein, adhesin transport system</fullName>
    </submittedName>
</protein>
<evidence type="ECO:0000256" key="8">
    <source>
        <dbReference type="ARBA" id="ARBA00023136"/>
    </source>
</evidence>
<dbReference type="RefSeq" id="WP_092189414.1">
    <property type="nucleotide sequence ID" value="NZ_FOTO01000001.1"/>
</dbReference>
<evidence type="ECO:0000256" key="10">
    <source>
        <dbReference type="SAM" id="Phobius"/>
    </source>
</evidence>
<keyword evidence="5" id="KW-0997">Cell inner membrane</keyword>
<evidence type="ECO:0000313" key="14">
    <source>
        <dbReference type="Proteomes" id="UP000199581"/>
    </source>
</evidence>
<keyword evidence="14" id="KW-1185">Reference proteome</keyword>
<dbReference type="PRINTS" id="PR01490">
    <property type="entry name" value="RTXTOXIND"/>
</dbReference>
<sequence>MSNRVYSESDLEYMSVVDAAMYRRGHRWAYVLSATICLLLGSLLVWTHFAILDEVTRGMGQVIPSQRVQIIQNLEGGILEETLVRENQLVEKGDILVRISNELAQSSLKDTASQALEHQAAIARLKAESSGTEPVFSEELKTKAPKAVNDQMAIYRARMDQLTQEMNILRSQYTQRLQEAREMTIRRNQTAQDLKLAQEQMNIAKPLMEKNVYPRVDYLSLERAVSSLRGDLQSLGVAIPRTQQAAQEIKERQAQRMAEFKATALQEMNQHQVELNSKLHALSAGQDRVTRTDVRSPVRGTVKQVILNTVGGVVKPGEPILEIIPLDDTLLIEANIKPADIAFLHPGQKAMIKITAYDFSIYGGLEGSVEQISGDTIEDQKGESFYKVKLRTQASAIVYRGEKLPIIPGMTASVDILTGKKSVLDYLLKPILKAKENALRER</sequence>
<dbReference type="Pfam" id="PF25994">
    <property type="entry name" value="HH_AprE"/>
    <property type="match status" value="1"/>
</dbReference>
<keyword evidence="9" id="KW-0175">Coiled coil</keyword>
<dbReference type="InterPro" id="IPR058781">
    <property type="entry name" value="HH_AprE-like"/>
</dbReference>
<keyword evidence="6 10" id="KW-0812">Transmembrane</keyword>
<keyword evidence="4" id="KW-1003">Cell membrane</keyword>
<comment type="similarity">
    <text evidence="2">Belongs to the membrane fusion protein (MFP) (TC 8.A.1) family.</text>
</comment>
<feature type="domain" description="AprE-like beta-barrel" evidence="12">
    <location>
        <begin position="330"/>
        <end position="419"/>
    </location>
</feature>
<feature type="transmembrane region" description="Helical" evidence="10">
    <location>
        <begin position="28"/>
        <end position="49"/>
    </location>
</feature>
<dbReference type="InterPro" id="IPR010129">
    <property type="entry name" value="T1SS_HlyD"/>
</dbReference>
<proteinExistence type="inferred from homology"/>
<dbReference type="PROSITE" id="PS00543">
    <property type="entry name" value="HLYD_FAMILY"/>
    <property type="match status" value="1"/>
</dbReference>
<dbReference type="InterPro" id="IPR006144">
    <property type="entry name" value="Secretion_HlyD_CS"/>
</dbReference>
<dbReference type="NCBIfam" id="TIGR01843">
    <property type="entry name" value="type_I_hlyD"/>
    <property type="match status" value="1"/>
</dbReference>
<gene>
    <name evidence="13" type="ORF">SAMN05421830_101771</name>
</gene>
<keyword evidence="7 10" id="KW-1133">Transmembrane helix</keyword>
<dbReference type="OrthoDB" id="9810980at2"/>
<dbReference type="Gene3D" id="2.40.30.170">
    <property type="match status" value="1"/>
</dbReference>